<evidence type="ECO:0000256" key="3">
    <source>
        <dbReference type="PROSITE-ProRule" id="PRU00023"/>
    </source>
</evidence>
<organism evidence="6 7">
    <name type="scientific">Mytilus galloprovincialis</name>
    <name type="common">Mediterranean mussel</name>
    <dbReference type="NCBI Taxonomy" id="29158"/>
    <lineage>
        <taxon>Eukaryota</taxon>
        <taxon>Metazoa</taxon>
        <taxon>Spiralia</taxon>
        <taxon>Lophotrochozoa</taxon>
        <taxon>Mollusca</taxon>
        <taxon>Bivalvia</taxon>
        <taxon>Autobranchia</taxon>
        <taxon>Pteriomorphia</taxon>
        <taxon>Mytilida</taxon>
        <taxon>Mytiloidea</taxon>
        <taxon>Mytilidae</taxon>
        <taxon>Mytilinae</taxon>
        <taxon>Mytilus</taxon>
    </lineage>
</organism>
<dbReference type="AlphaFoldDB" id="A0A8B6DXU5"/>
<evidence type="ECO:0000256" key="2">
    <source>
        <dbReference type="ARBA" id="ARBA00023043"/>
    </source>
</evidence>
<dbReference type="InterPro" id="IPR036770">
    <property type="entry name" value="Ankyrin_rpt-contain_sf"/>
</dbReference>
<feature type="repeat" description="ANK" evidence="3">
    <location>
        <begin position="699"/>
        <end position="731"/>
    </location>
</feature>
<gene>
    <name evidence="6" type="ORF">MGAL_10B011578</name>
</gene>
<dbReference type="Proteomes" id="UP000596742">
    <property type="component" value="Unassembled WGS sequence"/>
</dbReference>
<dbReference type="Pfam" id="PF12796">
    <property type="entry name" value="Ank_2"/>
    <property type="match status" value="3"/>
</dbReference>
<dbReference type="OrthoDB" id="539213at2759"/>
<feature type="region of interest" description="Disordered" evidence="4">
    <location>
        <begin position="26"/>
        <end position="61"/>
    </location>
</feature>
<evidence type="ECO:0000313" key="6">
    <source>
        <dbReference type="EMBL" id="VDI26876.1"/>
    </source>
</evidence>
<feature type="repeat" description="ANK" evidence="3">
    <location>
        <begin position="834"/>
        <end position="866"/>
    </location>
</feature>
<evidence type="ECO:0000256" key="1">
    <source>
        <dbReference type="ARBA" id="ARBA00022737"/>
    </source>
</evidence>
<name>A0A8B6DXU5_MYTGA</name>
<dbReference type="Gene3D" id="1.25.40.20">
    <property type="entry name" value="Ankyrin repeat-containing domain"/>
    <property type="match status" value="1"/>
</dbReference>
<proteinExistence type="predicted"/>
<dbReference type="PANTHER" id="PTHR24198">
    <property type="entry name" value="ANKYRIN REPEAT AND PROTEIN KINASE DOMAIN-CONTAINING PROTEIN"/>
    <property type="match status" value="1"/>
</dbReference>
<evidence type="ECO:0000313" key="7">
    <source>
        <dbReference type="Proteomes" id="UP000596742"/>
    </source>
</evidence>
<feature type="compositionally biased region" description="Polar residues" evidence="4">
    <location>
        <begin position="45"/>
        <end position="61"/>
    </location>
</feature>
<reference evidence="6" key="1">
    <citation type="submission" date="2018-11" db="EMBL/GenBank/DDBJ databases">
        <authorList>
            <person name="Alioto T."/>
            <person name="Alioto T."/>
        </authorList>
    </citation>
    <scope>NUCLEOTIDE SEQUENCE</scope>
</reference>
<keyword evidence="1" id="KW-0677">Repeat</keyword>
<evidence type="ECO:0000256" key="4">
    <source>
        <dbReference type="SAM" id="MobiDB-lite"/>
    </source>
</evidence>
<feature type="repeat" description="ANK" evidence="3">
    <location>
        <begin position="801"/>
        <end position="833"/>
    </location>
</feature>
<feature type="repeat" description="ANK" evidence="3">
    <location>
        <begin position="867"/>
        <end position="899"/>
    </location>
</feature>
<dbReference type="PROSITE" id="PS50088">
    <property type="entry name" value="ANK_REPEAT"/>
    <property type="match status" value="5"/>
</dbReference>
<dbReference type="SMART" id="SM00248">
    <property type="entry name" value="ANK"/>
    <property type="match status" value="9"/>
</dbReference>
<dbReference type="EMBL" id="UYJE01004298">
    <property type="protein sequence ID" value="VDI26876.1"/>
    <property type="molecule type" value="Genomic_DNA"/>
</dbReference>
<sequence length="962" mass="110100">MAERLRPEDLGVNVNLGEGDQIVFTADDDESLDEDDDDFHFASDQQPMQPVTPTRQAPSSTFQFTTGQQEPRYHPAQPLQPIQPVQPFGFSQQFRPAPIQPRPEYIEIHKTPKELTPETYLQESEVTLWNNFFQTTPMNPEEMYYERYYYNKARKTLWYNGYVTIVGFCGDGKSSMAEHLMISFIMKPKALKWGSHAGTEREFKENSIPESKRELYECIYVNSPEEWYMKVDCNKKQVIIVDDIFGEAATSMHKIEPWIPHLDTMVQTAIDNKPNLLLITTCHKHQFDKLPSFVTRKRIFSTNHLIDLTAPKPGYSDQGSVIEKICEYYDFKMGFRDRDELQYDQVKEGFPIKCRLFAAVKSFHMEGKQYFANPSRAFENVIQKVYNFDKIIFYTLAVAVLFDGKLDLDKEVFEQYTDREQKIFRELIEPLEISREVNLGKMRFAATLLNGVFFVPKQLHCWVFCHEHVMHLVAESINRKIPKKIVELCSHDFLMERCRTGNYFGGKMESYITVWPKEHSQLAQRFVFEILSGNVRLIASHSALNNEKCSKDFFEFMGEMGSLLPVIQQKGPFNRSLFFWAAFYGQEATVRQYLTNEELKEFKEEQWFQDELKAALFAVCYGTTISHGKMVKLLLDEGAPLTSTESLADDEFKELYGDDLLDLMKLKPTLMHIAAQFGSGETIKTLKQKGLDINAALEDGYTPMHLAVRNTDDGAARALMDLKCDLEAETPNGHKPIHEALLAGKESIVRQLHYNDKERLNKTTMEGSRSLLHAAACTGDKQIVTLVQGLGTGCRGNSVFDPWSPLAEAAAQGDLEIVRYLVENNAEVNQSGISGWTALHFATLFYHEDIVNFLLSKGADVNSTTSTKISPLHLAAENGYSELCHILLDKGAKPEMLTNQGEFALTLAAKNGHFHLLQFFLDEGIELPLPQEREITPSQKDEILIAIMQRAGPEYKHRYMFM</sequence>
<evidence type="ECO:0000259" key="5">
    <source>
        <dbReference type="Pfam" id="PF20720"/>
    </source>
</evidence>
<dbReference type="SUPFAM" id="SSF48403">
    <property type="entry name" value="Ankyrin repeat"/>
    <property type="match status" value="1"/>
</dbReference>
<dbReference type="PANTHER" id="PTHR24198:SF165">
    <property type="entry name" value="ANKYRIN REPEAT-CONTAINING PROTEIN-RELATED"/>
    <property type="match status" value="1"/>
</dbReference>
<keyword evidence="7" id="KW-1185">Reference proteome</keyword>
<dbReference type="InterPro" id="IPR049050">
    <property type="entry name" value="nSTAND3"/>
</dbReference>
<keyword evidence="2 3" id="KW-0040">ANK repeat</keyword>
<feature type="repeat" description="ANK" evidence="3">
    <location>
        <begin position="900"/>
        <end position="932"/>
    </location>
</feature>
<dbReference type="Pfam" id="PF20720">
    <property type="entry name" value="nSTAND3"/>
    <property type="match status" value="1"/>
</dbReference>
<feature type="domain" description="Novel STAND NTPase 3" evidence="5">
    <location>
        <begin position="144"/>
        <end position="290"/>
    </location>
</feature>
<comment type="caution">
    <text evidence="6">The sequence shown here is derived from an EMBL/GenBank/DDBJ whole genome shotgun (WGS) entry which is preliminary data.</text>
</comment>
<dbReference type="PROSITE" id="PS50297">
    <property type="entry name" value="ANK_REP_REGION"/>
    <property type="match status" value="3"/>
</dbReference>
<protein>
    <recommendedName>
        <fullName evidence="5">Novel STAND NTPase 3 domain-containing protein</fullName>
    </recommendedName>
</protein>
<feature type="compositionally biased region" description="Acidic residues" evidence="4">
    <location>
        <begin position="26"/>
        <end position="38"/>
    </location>
</feature>
<accession>A0A8B6DXU5</accession>
<dbReference type="InterPro" id="IPR002110">
    <property type="entry name" value="Ankyrin_rpt"/>
</dbReference>